<proteinExistence type="predicted"/>
<keyword evidence="1" id="KW-0472">Membrane</keyword>
<dbReference type="EMBL" id="VOBR01000019">
    <property type="protein sequence ID" value="TWP48668.1"/>
    <property type="molecule type" value="Genomic_DNA"/>
</dbReference>
<organism evidence="2 3">
    <name type="scientific">Lentzea tibetensis</name>
    <dbReference type="NCBI Taxonomy" id="2591470"/>
    <lineage>
        <taxon>Bacteria</taxon>
        <taxon>Bacillati</taxon>
        <taxon>Actinomycetota</taxon>
        <taxon>Actinomycetes</taxon>
        <taxon>Pseudonocardiales</taxon>
        <taxon>Pseudonocardiaceae</taxon>
        <taxon>Lentzea</taxon>
    </lineage>
</organism>
<feature type="transmembrane region" description="Helical" evidence="1">
    <location>
        <begin position="29"/>
        <end position="56"/>
    </location>
</feature>
<keyword evidence="1" id="KW-0812">Transmembrane</keyword>
<dbReference type="RefSeq" id="WP_146355960.1">
    <property type="nucleotide sequence ID" value="NZ_VOBR01000019.1"/>
</dbReference>
<name>A0A563EMX0_9PSEU</name>
<dbReference type="Proteomes" id="UP000316639">
    <property type="component" value="Unassembled WGS sequence"/>
</dbReference>
<accession>A0A563EMX0</accession>
<dbReference type="AlphaFoldDB" id="A0A563EMX0"/>
<feature type="transmembrane region" description="Helical" evidence="1">
    <location>
        <begin position="132"/>
        <end position="151"/>
    </location>
</feature>
<evidence type="ECO:0000313" key="2">
    <source>
        <dbReference type="EMBL" id="TWP48668.1"/>
    </source>
</evidence>
<reference evidence="2 3" key="1">
    <citation type="submission" date="2019-07" db="EMBL/GenBank/DDBJ databases">
        <title>Lentzea xizangensis sp. nov., isolated from Qinghai-Tibetan Plateau Soils.</title>
        <authorList>
            <person name="Huang J."/>
        </authorList>
    </citation>
    <scope>NUCLEOTIDE SEQUENCE [LARGE SCALE GENOMIC DNA]</scope>
    <source>
        <strain evidence="2 3">FXJ1.1311</strain>
    </source>
</reference>
<sequence>MLIRIVTAVACLAIGVVLRANGLGLVQLAIFAALVVITVLMPASAAPALVIAFAAVVMTFADGNPLRIGVLVLIPLLHLVHVTSALAVVIPRKAGVEMSALRAPARRFAAVQAVALALAGIAALLPSGPTPVPLEVAGLASAALVAALVALRI</sequence>
<feature type="transmembrane region" description="Helical" evidence="1">
    <location>
        <begin position="108"/>
        <end position="125"/>
    </location>
</feature>
<evidence type="ECO:0000256" key="1">
    <source>
        <dbReference type="SAM" id="Phobius"/>
    </source>
</evidence>
<keyword evidence="3" id="KW-1185">Reference proteome</keyword>
<comment type="caution">
    <text evidence="2">The sequence shown here is derived from an EMBL/GenBank/DDBJ whole genome shotgun (WGS) entry which is preliminary data.</text>
</comment>
<evidence type="ECO:0000313" key="3">
    <source>
        <dbReference type="Proteomes" id="UP000316639"/>
    </source>
</evidence>
<gene>
    <name evidence="2" type="ORF">FKR81_27490</name>
</gene>
<keyword evidence="1" id="KW-1133">Transmembrane helix</keyword>
<feature type="transmembrane region" description="Helical" evidence="1">
    <location>
        <begin position="68"/>
        <end position="88"/>
    </location>
</feature>
<protein>
    <submittedName>
        <fullName evidence="2">Uncharacterized protein</fullName>
    </submittedName>
</protein>